<organism evidence="1 2">
    <name type="scientific">Eleusine coracana subsp. coracana</name>
    <dbReference type="NCBI Taxonomy" id="191504"/>
    <lineage>
        <taxon>Eukaryota</taxon>
        <taxon>Viridiplantae</taxon>
        <taxon>Streptophyta</taxon>
        <taxon>Embryophyta</taxon>
        <taxon>Tracheophyta</taxon>
        <taxon>Spermatophyta</taxon>
        <taxon>Magnoliopsida</taxon>
        <taxon>Liliopsida</taxon>
        <taxon>Poales</taxon>
        <taxon>Poaceae</taxon>
        <taxon>PACMAD clade</taxon>
        <taxon>Chloridoideae</taxon>
        <taxon>Cynodonteae</taxon>
        <taxon>Eleusininae</taxon>
        <taxon>Eleusine</taxon>
    </lineage>
</organism>
<keyword evidence="2" id="KW-1185">Reference proteome</keyword>
<gene>
    <name evidence="1" type="primary">gn00454</name>
    <name evidence="1" type="ORF">PR202_gn00454</name>
</gene>
<evidence type="ECO:0000313" key="2">
    <source>
        <dbReference type="Proteomes" id="UP001054889"/>
    </source>
</evidence>
<evidence type="ECO:0000313" key="1">
    <source>
        <dbReference type="EMBL" id="GJN41124.1"/>
    </source>
</evidence>
<name>A0AAV5FZR2_ELECO</name>
<accession>A0AAV5FZR2</accession>
<comment type="caution">
    <text evidence="1">The sequence shown here is derived from an EMBL/GenBank/DDBJ whole genome shotgun (WGS) entry which is preliminary data.</text>
</comment>
<proteinExistence type="predicted"/>
<dbReference type="EMBL" id="BQKI01000213">
    <property type="protein sequence ID" value="GJN41124.1"/>
    <property type="molecule type" value="Genomic_DNA"/>
</dbReference>
<dbReference type="Proteomes" id="UP001054889">
    <property type="component" value="Unassembled WGS sequence"/>
</dbReference>
<reference evidence="1" key="2">
    <citation type="submission" date="2021-12" db="EMBL/GenBank/DDBJ databases">
        <title>Resequencing data analysis of finger millet.</title>
        <authorList>
            <person name="Hatakeyama M."/>
            <person name="Aluri S."/>
            <person name="Balachadran M.T."/>
            <person name="Sivarajan S.R."/>
            <person name="Poveda L."/>
            <person name="Shimizu-Inatsugi R."/>
            <person name="Schlapbach R."/>
            <person name="Sreeman S.M."/>
            <person name="Shimizu K.K."/>
        </authorList>
    </citation>
    <scope>NUCLEOTIDE SEQUENCE</scope>
</reference>
<sequence>MNCCWFVGVVIDGCATALSWAGHLLELAEPPRLEYTRGALSGVAALGGMAALGGVAALDGVAALGNVAVVGGEAVLSGVATFGAVVALGGDPTTDCGQGWGREEFPLLAASKCDLDLEFELVQEVGL</sequence>
<reference evidence="1" key="1">
    <citation type="journal article" date="2018" name="DNA Res.">
        <title>Multiple hybrid de novo genome assembly of finger millet, an orphan allotetraploid crop.</title>
        <authorList>
            <person name="Hatakeyama M."/>
            <person name="Aluri S."/>
            <person name="Balachadran M.T."/>
            <person name="Sivarajan S.R."/>
            <person name="Patrignani A."/>
            <person name="Gruter S."/>
            <person name="Poveda L."/>
            <person name="Shimizu-Inatsugi R."/>
            <person name="Baeten J."/>
            <person name="Francoijs K.J."/>
            <person name="Nataraja K.N."/>
            <person name="Reddy Y.A.N."/>
            <person name="Phadnis S."/>
            <person name="Ravikumar R.L."/>
            <person name="Schlapbach R."/>
            <person name="Sreeman S.M."/>
            <person name="Shimizu K.K."/>
        </authorList>
    </citation>
    <scope>NUCLEOTIDE SEQUENCE</scope>
</reference>
<protein>
    <submittedName>
        <fullName evidence="1">Uncharacterized protein</fullName>
    </submittedName>
</protein>
<dbReference type="AlphaFoldDB" id="A0AAV5FZR2"/>